<dbReference type="Gene3D" id="3.30.460.10">
    <property type="entry name" value="Beta Polymerase, domain 2"/>
    <property type="match status" value="1"/>
</dbReference>
<dbReference type="GO" id="GO:0008882">
    <property type="term" value="F:[glutamate-ammonia-ligase] adenylyltransferase activity"/>
    <property type="evidence" value="ECO:0007669"/>
    <property type="project" value="InterPro"/>
</dbReference>
<dbReference type="SUPFAM" id="SSF81593">
    <property type="entry name" value="Nucleotidyltransferase substrate binding subunit/domain"/>
    <property type="match status" value="1"/>
</dbReference>
<feature type="non-terminal residue" evidence="2">
    <location>
        <position position="1"/>
    </location>
</feature>
<dbReference type="Pfam" id="PF03710">
    <property type="entry name" value="GlnE"/>
    <property type="match status" value="1"/>
</dbReference>
<dbReference type="EMBL" id="LAZR01052151">
    <property type="protein sequence ID" value="KKK83592.1"/>
    <property type="molecule type" value="Genomic_DNA"/>
</dbReference>
<dbReference type="AlphaFoldDB" id="A0A0F8YQE1"/>
<name>A0A0F8YQE1_9ZZZZ</name>
<protein>
    <recommendedName>
        <fullName evidence="1">Glutamate-ammonia ligase adenylyltransferase repeated domain-containing protein</fullName>
    </recommendedName>
</protein>
<dbReference type="InterPro" id="IPR043519">
    <property type="entry name" value="NT_sf"/>
</dbReference>
<dbReference type="Gene3D" id="1.20.120.330">
    <property type="entry name" value="Nucleotidyltransferases domain 2"/>
    <property type="match status" value="1"/>
</dbReference>
<organism evidence="2">
    <name type="scientific">marine sediment metagenome</name>
    <dbReference type="NCBI Taxonomy" id="412755"/>
    <lineage>
        <taxon>unclassified sequences</taxon>
        <taxon>metagenomes</taxon>
        <taxon>ecological metagenomes</taxon>
    </lineage>
</organism>
<dbReference type="InterPro" id="IPR005190">
    <property type="entry name" value="GlnE_rpt_dom"/>
</dbReference>
<reference evidence="2" key="1">
    <citation type="journal article" date="2015" name="Nature">
        <title>Complex archaea that bridge the gap between prokaryotes and eukaryotes.</title>
        <authorList>
            <person name="Spang A."/>
            <person name="Saw J.H."/>
            <person name="Jorgensen S.L."/>
            <person name="Zaremba-Niedzwiedzka K."/>
            <person name="Martijn J."/>
            <person name="Lind A.E."/>
            <person name="van Eijk R."/>
            <person name="Schleper C."/>
            <person name="Guy L."/>
            <person name="Ettema T.J."/>
        </authorList>
    </citation>
    <scope>NUCLEOTIDE SEQUENCE</scope>
</reference>
<gene>
    <name evidence="2" type="ORF">LCGC14_2791830</name>
</gene>
<dbReference type="InterPro" id="IPR023057">
    <property type="entry name" value="GlnE"/>
</dbReference>
<dbReference type="PANTHER" id="PTHR30621">
    <property type="entry name" value="GLUTAMINE SYNTHETASE ADENYLYLTRANSFERASE"/>
    <property type="match status" value="1"/>
</dbReference>
<accession>A0A0F8YQE1</accession>
<evidence type="ECO:0000259" key="1">
    <source>
        <dbReference type="Pfam" id="PF03710"/>
    </source>
</evidence>
<dbReference type="PANTHER" id="PTHR30621:SF0">
    <property type="entry name" value="BIFUNCTIONAL GLUTAMINE SYNTHETASE ADENYLYLTRANSFERASE_ADENYLYL-REMOVING ENZYME"/>
    <property type="match status" value="1"/>
</dbReference>
<dbReference type="GO" id="GO:0000820">
    <property type="term" value="P:regulation of glutamine family amino acid metabolic process"/>
    <property type="evidence" value="ECO:0007669"/>
    <property type="project" value="TreeGrafter"/>
</dbReference>
<dbReference type="SUPFAM" id="SSF81301">
    <property type="entry name" value="Nucleotidyltransferase"/>
    <property type="match status" value="1"/>
</dbReference>
<comment type="caution">
    <text evidence="2">The sequence shown here is derived from an EMBL/GenBank/DDBJ whole genome shotgun (WGS) entry which is preliminary data.</text>
</comment>
<dbReference type="GO" id="GO:0005829">
    <property type="term" value="C:cytosol"/>
    <property type="evidence" value="ECO:0007669"/>
    <property type="project" value="TreeGrafter"/>
</dbReference>
<evidence type="ECO:0000313" key="2">
    <source>
        <dbReference type="EMBL" id="KKK83592.1"/>
    </source>
</evidence>
<feature type="domain" description="Glutamate-ammonia ligase adenylyltransferase repeated" evidence="1">
    <location>
        <begin position="75"/>
        <end position="314"/>
    </location>
</feature>
<feature type="non-terminal residue" evidence="2">
    <location>
        <position position="411"/>
    </location>
</feature>
<sequence length="411" mass="44686">DEIVTRWRSYPALRSERALDIFDRIKPALLKRLLAGARPDQALLHFDGFLRGLPAGVQLFSLFEANPQLIALITDIADSAPDLAQYLSRNAGVLDAVLAGSFFEDWPGQEALELDLQQRIGAVEDYETRLDLARDWAKDWHFRTGVHHLRGLIDGAEAGAQYADLARAVLAVLWPVVIEQFALKHGRPPGIGAMVLAMGSVGAGQLTARSDLDLIVINDADGVDASDGNRPLTARVYYARLTQALVTALSAPTAEGKLYEVDMRLRPSGRQGPVATARAAFESYQTEQAWTWEHLALTRATPVAGPAALTEAIEEFRQTLLSRPRDPQAVLRDVTEMRERLARAKPAAGDWDMKAGPGRLQDIELLATALALLSGSPLRRVPEQLTAATAAGLLSAEAASEITQAHGLFTR</sequence>
<dbReference type="CDD" id="cd05401">
    <property type="entry name" value="NT_GlnE_GlnD_like"/>
    <property type="match status" value="1"/>
</dbReference>
<proteinExistence type="predicted"/>